<proteinExistence type="predicted"/>
<evidence type="ECO:0000256" key="1">
    <source>
        <dbReference type="SAM" id="Phobius"/>
    </source>
</evidence>
<comment type="caution">
    <text evidence="2">The sequence shown here is derived from an EMBL/GenBank/DDBJ whole genome shotgun (WGS) entry which is preliminary data.</text>
</comment>
<gene>
    <name evidence="2" type="ORF">A2358_03365</name>
</gene>
<organism evidence="2 3">
    <name type="scientific">Candidatus Staskawiczbacteria bacterium RIFOXYB1_FULL_37_44</name>
    <dbReference type="NCBI Taxonomy" id="1802223"/>
    <lineage>
        <taxon>Bacteria</taxon>
        <taxon>Candidatus Staskawicziibacteriota</taxon>
    </lineage>
</organism>
<dbReference type="Proteomes" id="UP000178650">
    <property type="component" value="Unassembled WGS sequence"/>
</dbReference>
<name>A0A1G2IU25_9BACT</name>
<evidence type="ECO:0000313" key="3">
    <source>
        <dbReference type="Proteomes" id="UP000178650"/>
    </source>
</evidence>
<keyword evidence="1" id="KW-0472">Membrane</keyword>
<sequence length="93" mass="10147">MIYPTLGISMIAHMAVVAIGKFNKTSPLKSDFSNGVKSANFTKKVFLSFLIALIIESVLLFVIGSSLFAVYIGFTSDKSNLHIAQHILLTLNK</sequence>
<dbReference type="STRING" id="1802223.A2358_03365"/>
<reference evidence="2 3" key="1">
    <citation type="journal article" date="2016" name="Nat. Commun.">
        <title>Thousands of microbial genomes shed light on interconnected biogeochemical processes in an aquifer system.</title>
        <authorList>
            <person name="Anantharaman K."/>
            <person name="Brown C.T."/>
            <person name="Hug L.A."/>
            <person name="Sharon I."/>
            <person name="Castelle C.J."/>
            <person name="Probst A.J."/>
            <person name="Thomas B.C."/>
            <person name="Singh A."/>
            <person name="Wilkins M.J."/>
            <person name="Karaoz U."/>
            <person name="Brodie E.L."/>
            <person name="Williams K.H."/>
            <person name="Hubbard S.S."/>
            <person name="Banfield J.F."/>
        </authorList>
    </citation>
    <scope>NUCLEOTIDE SEQUENCE [LARGE SCALE GENOMIC DNA]</scope>
</reference>
<feature type="transmembrane region" description="Helical" evidence="1">
    <location>
        <begin position="45"/>
        <end position="72"/>
    </location>
</feature>
<keyword evidence="1" id="KW-0812">Transmembrane</keyword>
<protein>
    <submittedName>
        <fullName evidence="2">Uncharacterized protein</fullName>
    </submittedName>
</protein>
<dbReference type="EMBL" id="MHPJ01000023">
    <property type="protein sequence ID" value="OGZ78336.1"/>
    <property type="molecule type" value="Genomic_DNA"/>
</dbReference>
<keyword evidence="1" id="KW-1133">Transmembrane helix</keyword>
<evidence type="ECO:0000313" key="2">
    <source>
        <dbReference type="EMBL" id="OGZ78336.1"/>
    </source>
</evidence>
<accession>A0A1G2IU25</accession>
<dbReference type="AlphaFoldDB" id="A0A1G2IU25"/>